<reference evidence="15" key="1">
    <citation type="submission" date="2025-05" db="UniProtKB">
        <authorList>
            <consortium name="Ensembl"/>
        </authorList>
    </citation>
    <scope>IDENTIFICATION</scope>
</reference>
<dbReference type="RefSeq" id="XP_017286489.1">
    <property type="nucleotide sequence ID" value="XM_017431000.1"/>
</dbReference>
<dbReference type="STRING" id="37003.ENSKMAP00000011357"/>
<protein>
    <submittedName>
        <fullName evidence="15">Pyrimidinergic receptor P2Y6</fullName>
    </submittedName>
</protein>
<evidence type="ECO:0000256" key="2">
    <source>
        <dbReference type="ARBA" id="ARBA00022475"/>
    </source>
</evidence>
<keyword evidence="3 13" id="KW-0812">Transmembrane</keyword>
<keyword evidence="5 13" id="KW-1133">Transmembrane helix</keyword>
<evidence type="ECO:0000256" key="3">
    <source>
        <dbReference type="ARBA" id="ARBA00022692"/>
    </source>
</evidence>
<feature type="transmembrane region" description="Helical" evidence="13">
    <location>
        <begin position="53"/>
        <end position="74"/>
    </location>
</feature>
<dbReference type="AlphaFoldDB" id="A0A3Q3A628"/>
<dbReference type="Ensembl" id="ENSKMAT00000011535.1">
    <property type="protein sequence ID" value="ENSKMAP00000011357.1"/>
    <property type="gene ID" value="ENSKMAG00000008551.1"/>
</dbReference>
<dbReference type="PANTHER" id="PTHR24231:SF16">
    <property type="entry name" value="P2Y PURINOCEPTOR 6"/>
    <property type="match status" value="1"/>
</dbReference>
<feature type="transmembrane region" description="Helical" evidence="13">
    <location>
        <begin position="125"/>
        <end position="143"/>
    </location>
</feature>
<keyword evidence="9" id="KW-1015">Disulfide bond</keyword>
<evidence type="ECO:0000256" key="5">
    <source>
        <dbReference type="ARBA" id="ARBA00022989"/>
    </source>
</evidence>
<evidence type="ECO:0000313" key="15">
    <source>
        <dbReference type="Ensembl" id="ENSKMAP00000011365.1"/>
    </source>
</evidence>
<evidence type="ECO:0000256" key="7">
    <source>
        <dbReference type="ARBA" id="ARBA00023130"/>
    </source>
</evidence>
<evidence type="ECO:0000259" key="14">
    <source>
        <dbReference type="PROSITE" id="PS50262"/>
    </source>
</evidence>
<dbReference type="FunFam" id="1.20.1070.10:FF:000017">
    <property type="entry name" value="lysophosphatidic acid receptor 4"/>
    <property type="match status" value="1"/>
</dbReference>
<dbReference type="GO" id="GO:0002250">
    <property type="term" value="P:adaptive immune response"/>
    <property type="evidence" value="ECO:0007669"/>
    <property type="project" value="UniProtKB-KW"/>
</dbReference>
<keyword evidence="7" id="KW-1064">Adaptive immunity</keyword>
<keyword evidence="12" id="KW-0807">Transducer</keyword>
<evidence type="ECO:0000256" key="11">
    <source>
        <dbReference type="ARBA" id="ARBA00023180"/>
    </source>
</evidence>
<dbReference type="GeneID" id="108244635"/>
<keyword evidence="2" id="KW-1003">Cell membrane</keyword>
<dbReference type="InterPro" id="IPR000276">
    <property type="entry name" value="GPCR_Rhodpsn"/>
</dbReference>
<feature type="transmembrane region" description="Helical" evidence="13">
    <location>
        <begin position="86"/>
        <end position="105"/>
    </location>
</feature>
<dbReference type="GeneTree" id="ENSGT01030000234621"/>
<evidence type="ECO:0000256" key="10">
    <source>
        <dbReference type="ARBA" id="ARBA00023170"/>
    </source>
</evidence>
<evidence type="ECO:0000256" key="6">
    <source>
        <dbReference type="ARBA" id="ARBA00023040"/>
    </source>
</evidence>
<keyword evidence="6" id="KW-0297">G-protein coupled receptor</keyword>
<dbReference type="InterPro" id="IPR017452">
    <property type="entry name" value="GPCR_Rhodpsn_7TM"/>
</dbReference>
<evidence type="ECO:0000256" key="12">
    <source>
        <dbReference type="ARBA" id="ARBA00023224"/>
    </source>
</evidence>
<accession>A0A3Q3A628</accession>
<dbReference type="GO" id="GO:0005886">
    <property type="term" value="C:plasma membrane"/>
    <property type="evidence" value="ECO:0007669"/>
    <property type="project" value="UniProtKB-SubCell"/>
</dbReference>
<feature type="transmembrane region" description="Helical" evidence="13">
    <location>
        <begin position="164"/>
        <end position="187"/>
    </location>
</feature>
<feature type="transmembrane region" description="Helical" evidence="13">
    <location>
        <begin position="210"/>
        <end position="233"/>
    </location>
</feature>
<dbReference type="PANTHER" id="PTHR24231">
    <property type="entry name" value="PURINOCEPTOR-RELATED G-PROTEIN COUPLED RECEPTOR"/>
    <property type="match status" value="1"/>
</dbReference>
<evidence type="ECO:0000256" key="8">
    <source>
        <dbReference type="ARBA" id="ARBA00023136"/>
    </source>
</evidence>
<dbReference type="PRINTS" id="PR01157">
    <property type="entry name" value="P2YPURNOCPTR"/>
</dbReference>
<dbReference type="OrthoDB" id="9881476at2759"/>
<dbReference type="Gene3D" id="1.20.1070.10">
    <property type="entry name" value="Rhodopsin 7-helix transmembrane proteins"/>
    <property type="match status" value="1"/>
</dbReference>
<proteinExistence type="predicted"/>
<dbReference type="Ensembl" id="ENSKMAT00000011543.1">
    <property type="protein sequence ID" value="ENSKMAP00000011365.1"/>
    <property type="gene ID" value="ENSKMAG00000008551.1"/>
</dbReference>
<name>A0A3Q3A628_KRYMA</name>
<evidence type="ECO:0000256" key="13">
    <source>
        <dbReference type="SAM" id="Phobius"/>
    </source>
</evidence>
<evidence type="ECO:0000256" key="1">
    <source>
        <dbReference type="ARBA" id="ARBA00004651"/>
    </source>
</evidence>
<keyword evidence="10" id="KW-0675">Receptor</keyword>
<sequence>MPYVLSSLPMEPNVFPTSGDPLGPYTAALPAGANSSSPRCTYEESFKRILLPAVYSIVFLLGVPLNAAVIVQIWRSKRSLSVNVYMLNLAVADLLYVMSLPLPIFNYASSDYWPFGQFACKLVKFQFYSNLHGSILFLTCISVQRYIGICYPFHMRHNLGGCRAAWCVCGGVWLVVAALCAPTFHFVATGTQRNRTVCYDLSTPECSADYYPYGMALIFIGFLLPFLGVMVCYGRMAQVLCRRDSSQEASRTSVEKRDRAVKMIAVITVVFCVSFLPFHLTKAIYLVVRSLPNAGCETRNFFSILFKSMRPFASMNSILDPILFYFIQPKHRETIRRSMYSATTIKKKIAPT</sequence>
<dbReference type="PRINTS" id="PR00237">
    <property type="entry name" value="GPCRRHODOPSN"/>
</dbReference>
<keyword evidence="16" id="KW-1185">Reference proteome</keyword>
<keyword evidence="8 13" id="KW-0472">Membrane</keyword>
<organism evidence="15 16">
    <name type="scientific">Kryptolebias marmoratus</name>
    <name type="common">Mangrove killifish</name>
    <name type="synonym">Rivulus marmoratus</name>
    <dbReference type="NCBI Taxonomy" id="37003"/>
    <lineage>
        <taxon>Eukaryota</taxon>
        <taxon>Metazoa</taxon>
        <taxon>Chordata</taxon>
        <taxon>Craniata</taxon>
        <taxon>Vertebrata</taxon>
        <taxon>Euteleostomi</taxon>
        <taxon>Actinopterygii</taxon>
        <taxon>Neopterygii</taxon>
        <taxon>Teleostei</taxon>
        <taxon>Neoteleostei</taxon>
        <taxon>Acanthomorphata</taxon>
        <taxon>Ovalentaria</taxon>
        <taxon>Atherinomorphae</taxon>
        <taxon>Cyprinodontiformes</taxon>
        <taxon>Rivulidae</taxon>
        <taxon>Kryptolebias</taxon>
    </lineage>
</organism>
<dbReference type="SUPFAM" id="SSF81321">
    <property type="entry name" value="Family A G protein-coupled receptor-like"/>
    <property type="match status" value="1"/>
</dbReference>
<keyword evidence="11" id="KW-0325">Glycoprotein</keyword>
<feature type="transmembrane region" description="Helical" evidence="13">
    <location>
        <begin position="263"/>
        <end position="288"/>
    </location>
</feature>
<feature type="domain" description="G-protein coupled receptors family 1 profile" evidence="14">
    <location>
        <begin position="65"/>
        <end position="324"/>
    </location>
</feature>
<dbReference type="GO" id="GO:0045030">
    <property type="term" value="F:G protein-coupled UTP receptor activity"/>
    <property type="evidence" value="ECO:0007669"/>
    <property type="project" value="TreeGrafter"/>
</dbReference>
<dbReference type="OMA" id="ICGGVWL"/>
<evidence type="ECO:0000313" key="16">
    <source>
        <dbReference type="Proteomes" id="UP000264800"/>
    </source>
</evidence>
<dbReference type="GO" id="GO:1905835">
    <property type="term" value="P:cellular response to pyrimidine ribonucleotide"/>
    <property type="evidence" value="ECO:0007669"/>
    <property type="project" value="TreeGrafter"/>
</dbReference>
<dbReference type="KEGG" id="kmr:108244635"/>
<dbReference type="GO" id="GO:0045029">
    <property type="term" value="F:G protein-coupled UDP receptor activity"/>
    <property type="evidence" value="ECO:0007669"/>
    <property type="project" value="TreeGrafter"/>
</dbReference>
<dbReference type="PROSITE" id="PS50262">
    <property type="entry name" value="G_PROTEIN_RECEP_F1_2"/>
    <property type="match status" value="1"/>
</dbReference>
<evidence type="ECO:0000256" key="9">
    <source>
        <dbReference type="ARBA" id="ARBA00023157"/>
    </source>
</evidence>
<feature type="transmembrane region" description="Helical" evidence="13">
    <location>
        <begin position="308"/>
        <end position="327"/>
    </location>
</feature>
<dbReference type="GO" id="GO:0001621">
    <property type="term" value="F:G protein-coupled ADP receptor activity"/>
    <property type="evidence" value="ECO:0007669"/>
    <property type="project" value="TreeGrafter"/>
</dbReference>
<evidence type="ECO:0000256" key="4">
    <source>
        <dbReference type="ARBA" id="ARBA00022859"/>
    </source>
</evidence>
<keyword evidence="4" id="KW-0391">Immunity</keyword>
<dbReference type="Proteomes" id="UP000264800">
    <property type="component" value="Unplaced"/>
</dbReference>
<comment type="subcellular location">
    <subcellularLocation>
        <location evidence="1">Cell membrane</location>
        <topology evidence="1">Multi-pass membrane protein</topology>
    </subcellularLocation>
</comment>
<dbReference type="Pfam" id="PF00001">
    <property type="entry name" value="7tm_1"/>
    <property type="match status" value="1"/>
</dbReference>